<feature type="transmembrane region" description="Helical" evidence="6">
    <location>
        <begin position="78"/>
        <end position="100"/>
    </location>
</feature>
<dbReference type="Pfam" id="PF01061">
    <property type="entry name" value="ABC2_membrane"/>
    <property type="match status" value="1"/>
</dbReference>
<dbReference type="GO" id="GO:0046677">
    <property type="term" value="P:response to antibiotic"/>
    <property type="evidence" value="ECO:0007669"/>
    <property type="project" value="UniProtKB-KW"/>
</dbReference>
<keyword evidence="2 6" id="KW-0812">Transmembrane</keyword>
<keyword evidence="5" id="KW-0046">Antibiotic resistance</keyword>
<keyword evidence="10" id="KW-1185">Reference proteome</keyword>
<dbReference type="InterPro" id="IPR013525">
    <property type="entry name" value="ABC2_TM"/>
</dbReference>
<feature type="transmembrane region" description="Helical" evidence="6">
    <location>
        <begin position="46"/>
        <end position="66"/>
    </location>
</feature>
<comment type="similarity">
    <text evidence="6">Belongs to the ABC-2 integral membrane protein family.</text>
</comment>
<organism evidence="9 10">
    <name type="scientific">Gordonia effusa NBRC 100432</name>
    <dbReference type="NCBI Taxonomy" id="1077974"/>
    <lineage>
        <taxon>Bacteria</taxon>
        <taxon>Bacillati</taxon>
        <taxon>Actinomycetota</taxon>
        <taxon>Actinomycetes</taxon>
        <taxon>Mycobacteriales</taxon>
        <taxon>Gordoniaceae</taxon>
        <taxon>Gordonia</taxon>
    </lineage>
</organism>
<evidence type="ECO:0000259" key="8">
    <source>
        <dbReference type="PROSITE" id="PS51012"/>
    </source>
</evidence>
<feature type="transmembrane region" description="Helical" evidence="6">
    <location>
        <begin position="158"/>
        <end position="180"/>
    </location>
</feature>
<dbReference type="PANTHER" id="PTHR43027">
    <property type="entry name" value="DOXORUBICIN RESISTANCE ABC TRANSPORTER PERMEASE PROTEIN DRRC-RELATED"/>
    <property type="match status" value="1"/>
</dbReference>
<keyword evidence="6" id="KW-0813">Transport</keyword>
<name>H0R3C1_9ACTN</name>
<evidence type="ECO:0000313" key="10">
    <source>
        <dbReference type="Proteomes" id="UP000035034"/>
    </source>
</evidence>
<comment type="subcellular location">
    <subcellularLocation>
        <location evidence="6">Cell membrane</location>
        <topology evidence="6">Multi-pass membrane protein</topology>
    </subcellularLocation>
    <subcellularLocation>
        <location evidence="1">Membrane</location>
        <topology evidence="1">Multi-pass membrane protein</topology>
    </subcellularLocation>
</comment>
<dbReference type="Proteomes" id="UP000035034">
    <property type="component" value="Unassembled WGS sequence"/>
</dbReference>
<dbReference type="InterPro" id="IPR000412">
    <property type="entry name" value="ABC_2_transport"/>
</dbReference>
<dbReference type="EMBL" id="BAEH01000091">
    <property type="protein sequence ID" value="GAB19572.1"/>
    <property type="molecule type" value="Genomic_DNA"/>
</dbReference>
<feature type="transmembrane region" description="Helical" evidence="6">
    <location>
        <begin position="192"/>
        <end position="211"/>
    </location>
</feature>
<dbReference type="RefSeq" id="WP_007318907.1">
    <property type="nucleotide sequence ID" value="NZ_BAEH01000091.1"/>
</dbReference>
<keyword evidence="6" id="KW-1003">Cell membrane</keyword>
<evidence type="ECO:0000256" key="2">
    <source>
        <dbReference type="ARBA" id="ARBA00022692"/>
    </source>
</evidence>
<dbReference type="PROSITE" id="PS51012">
    <property type="entry name" value="ABC_TM2"/>
    <property type="match status" value="1"/>
</dbReference>
<evidence type="ECO:0000256" key="5">
    <source>
        <dbReference type="ARBA" id="ARBA00023251"/>
    </source>
</evidence>
<dbReference type="PIRSF" id="PIRSF006648">
    <property type="entry name" value="DrrB"/>
    <property type="match status" value="1"/>
</dbReference>
<evidence type="ECO:0000256" key="3">
    <source>
        <dbReference type="ARBA" id="ARBA00022989"/>
    </source>
</evidence>
<dbReference type="GO" id="GO:0140359">
    <property type="term" value="F:ABC-type transporter activity"/>
    <property type="evidence" value="ECO:0007669"/>
    <property type="project" value="InterPro"/>
</dbReference>
<dbReference type="GO" id="GO:0043190">
    <property type="term" value="C:ATP-binding cassette (ABC) transporter complex"/>
    <property type="evidence" value="ECO:0007669"/>
    <property type="project" value="InterPro"/>
</dbReference>
<evidence type="ECO:0000313" key="9">
    <source>
        <dbReference type="EMBL" id="GAB19572.1"/>
    </source>
</evidence>
<evidence type="ECO:0000256" key="6">
    <source>
        <dbReference type="RuleBase" id="RU361157"/>
    </source>
</evidence>
<feature type="transmembrane region" description="Helical" evidence="6">
    <location>
        <begin position="249"/>
        <end position="268"/>
    </location>
</feature>
<reference evidence="9 10" key="1">
    <citation type="submission" date="2011-12" db="EMBL/GenBank/DDBJ databases">
        <title>Whole genome shotgun sequence of Gordonia effusa NBRC 100432.</title>
        <authorList>
            <person name="Yoshida I."/>
            <person name="Takarada H."/>
            <person name="Hosoyama A."/>
            <person name="Tsuchikane K."/>
            <person name="Katsumata H."/>
            <person name="Yamazaki S."/>
            <person name="Fujita N."/>
        </authorList>
    </citation>
    <scope>NUCLEOTIDE SEQUENCE [LARGE SCALE GENOMIC DNA]</scope>
    <source>
        <strain evidence="9 10">NBRC 100432</strain>
    </source>
</reference>
<evidence type="ECO:0000256" key="7">
    <source>
        <dbReference type="SAM" id="MobiDB-lite"/>
    </source>
</evidence>
<keyword evidence="3 6" id="KW-1133">Transmembrane helix</keyword>
<evidence type="ECO:0000256" key="4">
    <source>
        <dbReference type="ARBA" id="ARBA00023136"/>
    </source>
</evidence>
<dbReference type="OrthoDB" id="26267at2"/>
<keyword evidence="4 6" id="KW-0472">Membrane</keyword>
<dbReference type="PANTHER" id="PTHR43027:SF1">
    <property type="entry name" value="DOXORUBICIN RESISTANCE ABC TRANSPORTER PERMEASE PROTEIN DRRC-RELATED"/>
    <property type="match status" value="1"/>
</dbReference>
<feature type="domain" description="ABC transmembrane type-2" evidence="8">
    <location>
        <begin position="46"/>
        <end position="270"/>
    </location>
</feature>
<feature type="region of interest" description="Disordered" evidence="7">
    <location>
        <begin position="1"/>
        <end position="21"/>
    </location>
</feature>
<dbReference type="InterPro" id="IPR052902">
    <property type="entry name" value="ABC-2_transporter"/>
</dbReference>
<dbReference type="AlphaFoldDB" id="H0R3C1"/>
<dbReference type="STRING" id="1077974.GOEFS_091_00650"/>
<protein>
    <recommendedName>
        <fullName evidence="6">Transport permease protein</fullName>
    </recommendedName>
</protein>
<dbReference type="eggNOG" id="COG0842">
    <property type="taxonomic scope" value="Bacteria"/>
</dbReference>
<accession>H0R3C1</accession>
<feature type="transmembrane region" description="Helical" evidence="6">
    <location>
        <begin position="133"/>
        <end position="152"/>
    </location>
</feature>
<dbReference type="InterPro" id="IPR047817">
    <property type="entry name" value="ABC2_TM_bact-type"/>
</dbReference>
<sequence>MTTSKYLDPAGFPSPDTPREGSIRAWFTQSGPLVGRQLMVWFRDPVTMMQSLLMPAVSMIMFKVVLGDSIAQTTGQNSAYGTVPLVILVGAMFGSMAAAVRLNQERGSGLLGRLYVMPINRGADITSRLVAELFRVLVTTLVLLAAGHLIGFRFTQGVLPAIGIVGVALLYGASFSMLVLALAVSAKPGAPLVPLLSLLSSFMMFFNSGFVPLKSYPTWVQPIVEYQPMTPAIEVMRSLAIGGPITKNLIIVAIWAVAILALTTYPALRGYRKAATDR</sequence>
<proteinExistence type="inferred from homology"/>
<gene>
    <name evidence="9" type="ORF">GOEFS_091_00650</name>
</gene>
<evidence type="ECO:0000256" key="1">
    <source>
        <dbReference type="ARBA" id="ARBA00004141"/>
    </source>
</evidence>
<comment type="caution">
    <text evidence="9">The sequence shown here is derived from an EMBL/GenBank/DDBJ whole genome shotgun (WGS) entry which is preliminary data.</text>
</comment>